<dbReference type="EMBL" id="ANOH01000345">
    <property type="protein sequence ID" value="EMI53565.1"/>
    <property type="molecule type" value="Genomic_DNA"/>
</dbReference>
<dbReference type="AlphaFoldDB" id="M5TWL3"/>
<name>M5TWL3_9BACT</name>
<evidence type="ECO:0000313" key="2">
    <source>
        <dbReference type="EMBL" id="EMI53565.1"/>
    </source>
</evidence>
<dbReference type="GO" id="GO:0005886">
    <property type="term" value="C:plasma membrane"/>
    <property type="evidence" value="ECO:0007669"/>
    <property type="project" value="TreeGrafter"/>
</dbReference>
<accession>M5TWL3</accession>
<dbReference type="Proteomes" id="UP000011885">
    <property type="component" value="Unassembled WGS sequence"/>
</dbReference>
<dbReference type="PANTHER" id="PTHR32309:SF13">
    <property type="entry name" value="FERRIC ENTEROBACTIN TRANSPORT PROTEIN FEPE"/>
    <property type="match status" value="1"/>
</dbReference>
<gene>
    <name evidence="2" type="ORF">RSSM_05021</name>
</gene>
<keyword evidence="3" id="KW-1185">Reference proteome</keyword>
<proteinExistence type="predicted"/>
<keyword evidence="1" id="KW-0175">Coiled coil</keyword>
<evidence type="ECO:0000256" key="1">
    <source>
        <dbReference type="SAM" id="Coils"/>
    </source>
</evidence>
<feature type="non-terminal residue" evidence="2">
    <location>
        <position position="309"/>
    </location>
</feature>
<feature type="coiled-coil region" evidence="1">
    <location>
        <begin position="220"/>
        <end position="247"/>
    </location>
</feature>
<dbReference type="PANTHER" id="PTHR32309">
    <property type="entry name" value="TYROSINE-PROTEIN KINASE"/>
    <property type="match status" value="1"/>
</dbReference>
<dbReference type="InterPro" id="IPR050445">
    <property type="entry name" value="Bact_polysacc_biosynth/exp"/>
</dbReference>
<comment type="caution">
    <text evidence="2">The sequence shown here is derived from an EMBL/GenBank/DDBJ whole genome shotgun (WGS) entry which is preliminary data.</text>
</comment>
<sequence>MPLFLLAVILIPAQYDSYGQLLVRLGRGAVAMDPTASLSQTVAIQDSRSSQVNSVREMIQSRAMAQRVVREVGADRILEPRSTLSKLSESLTSFIPSGSPKPLGDLSADEVTAQIQEEMAIMKFQQSLGLFTATDSYTIDLEVRTEDPFLSRDLLSTLIRVYQEHHATALRSEGSYEFFSEQAEIAHARAIAAKDALRRARSERGMIDIGSSQSALRSLLSRIEEDLVQTESEMVSAESEVQRLTSQIATTPNTIESEVVRGIPKKTGSTMRQSLYDLEVRYNELAAKYKEDHPKLRALREQLNASSRI</sequence>
<dbReference type="GO" id="GO:0004713">
    <property type="term" value="F:protein tyrosine kinase activity"/>
    <property type="evidence" value="ECO:0007669"/>
    <property type="project" value="TreeGrafter"/>
</dbReference>
<protein>
    <submittedName>
        <fullName evidence="2">Lipopolysaccharide biosynthesis protein</fullName>
    </submittedName>
</protein>
<organism evidence="2 3">
    <name type="scientific">Rhodopirellula sallentina SM41</name>
    <dbReference type="NCBI Taxonomy" id="1263870"/>
    <lineage>
        <taxon>Bacteria</taxon>
        <taxon>Pseudomonadati</taxon>
        <taxon>Planctomycetota</taxon>
        <taxon>Planctomycetia</taxon>
        <taxon>Pirellulales</taxon>
        <taxon>Pirellulaceae</taxon>
        <taxon>Rhodopirellula</taxon>
    </lineage>
</organism>
<evidence type="ECO:0000313" key="3">
    <source>
        <dbReference type="Proteomes" id="UP000011885"/>
    </source>
</evidence>
<reference evidence="2 3" key="1">
    <citation type="journal article" date="2013" name="Mar. Genomics">
        <title>Expression of sulfatases in Rhodopirellula baltica and the diversity of sulfatases in the genus Rhodopirellula.</title>
        <authorList>
            <person name="Wegner C.E."/>
            <person name="Richter-Heitmann T."/>
            <person name="Klindworth A."/>
            <person name="Klockow C."/>
            <person name="Richter M."/>
            <person name="Achstetter T."/>
            <person name="Glockner F.O."/>
            <person name="Harder J."/>
        </authorList>
    </citation>
    <scope>NUCLEOTIDE SEQUENCE [LARGE SCALE GENOMIC DNA]</scope>
    <source>
        <strain evidence="2 3">SM41</strain>
    </source>
</reference>